<dbReference type="InParanoid" id="A0A7N2N128"/>
<dbReference type="GO" id="GO:0006950">
    <property type="term" value="P:response to stress"/>
    <property type="evidence" value="ECO:0007669"/>
    <property type="project" value="UniProtKB-ARBA"/>
</dbReference>
<evidence type="ECO:0000259" key="10">
    <source>
        <dbReference type="PROSITE" id="PS50137"/>
    </source>
</evidence>
<dbReference type="InterPro" id="IPR007052">
    <property type="entry name" value="CS_dom"/>
</dbReference>
<keyword evidence="4 7" id="KW-0694">RNA-binding</keyword>
<dbReference type="GO" id="GO:0007165">
    <property type="term" value="P:signal transduction"/>
    <property type="evidence" value="ECO:0007669"/>
    <property type="project" value="InterPro"/>
</dbReference>
<dbReference type="Pfam" id="PF01582">
    <property type="entry name" value="TIR"/>
    <property type="match status" value="2"/>
</dbReference>
<dbReference type="InterPro" id="IPR008978">
    <property type="entry name" value="HSP20-like_chaperone"/>
</dbReference>
<dbReference type="Gene3D" id="2.60.40.790">
    <property type="match status" value="1"/>
</dbReference>
<name>A0A7N2N128_QUELO</name>
<reference evidence="12 13" key="1">
    <citation type="journal article" date="2016" name="G3 (Bethesda)">
        <title>First Draft Assembly and Annotation of the Genome of a California Endemic Oak Quercus lobata Nee (Fagaceae).</title>
        <authorList>
            <person name="Sork V.L."/>
            <person name="Fitz-Gibbon S.T."/>
            <person name="Puiu D."/>
            <person name="Crepeau M."/>
            <person name="Gugger P.F."/>
            <person name="Sherman R."/>
            <person name="Stevens K."/>
            <person name="Langley C.H."/>
            <person name="Pellegrini M."/>
            <person name="Salzberg S.L."/>
        </authorList>
    </citation>
    <scope>NUCLEOTIDE SEQUENCE [LARGE SCALE GENOMIC DNA]</scope>
    <source>
        <strain evidence="12 13">cv. SW786</strain>
    </source>
</reference>
<evidence type="ECO:0000313" key="12">
    <source>
        <dbReference type="EnsemblPlants" id="QL11p056147:mrna"/>
    </source>
</evidence>
<dbReference type="Pfam" id="PF00035">
    <property type="entry name" value="dsrm"/>
    <property type="match status" value="3"/>
</dbReference>
<dbReference type="SUPFAM" id="SSF49764">
    <property type="entry name" value="HSP20-like chaperones"/>
    <property type="match status" value="1"/>
</dbReference>
<evidence type="ECO:0000256" key="6">
    <source>
        <dbReference type="ARBA" id="ARBA00053226"/>
    </source>
</evidence>
<dbReference type="EnsemblPlants" id="QL11p056147:mrna">
    <property type="protein sequence ID" value="QL11p056147:mrna"/>
    <property type="gene ID" value="QL11p056147"/>
</dbReference>
<dbReference type="Gramene" id="QL11p056147:mrna">
    <property type="protein sequence ID" value="QL11p056147:mrna"/>
    <property type="gene ID" value="QL11p056147"/>
</dbReference>
<feature type="domain" description="CS" evidence="11">
    <location>
        <begin position="321"/>
        <end position="406"/>
    </location>
</feature>
<dbReference type="AlphaFoldDB" id="A0A7N2N128"/>
<dbReference type="CDD" id="cd06467">
    <property type="entry name" value="p23_NUDC_like"/>
    <property type="match status" value="1"/>
</dbReference>
<sequence>MAPSFAPSSSTPKLTYEYEVFVSFRGADSRTGFTSHLFAALDRKTIHAYKDDINLPRGEKIGPELLKAIETSRIAVVVFSKKYATSGWCLDELVKIMECKRVFNQRVLPIFYHVSQPEVLEQKGNFAELPNGAEDKRNSWRAALTEAANLAGLHLEPNRFCGEDTHTSFTCHLFAALDRKKICACSRGEFNRTELMKAIETSRMAVVVFSKSYATSDRCLDELAKVMECNRVLNHRVFPIFYDVSPSKVREQKGNFEEAANLAGFDLKANRPESEFIEEIVENILKILKEESSTSPSLRQNDAPGQHSSATIPHNDASSGLHLENYSWTQTHEEVTLNVTGTKSSSVVREIKKSHLKVGLKGQPPIIDGELFRPVKPDDCSWRIEDQSAISILLTQHKMESWKSIVKGDPEIDTQKVEPESSKLSDPDPETRQTVEKMRDNSGLYKNLLQELVQKLVQKEGFSLPVYDTNRSGEGREAIFVSTVEIREVFKGHEARTKKQAEMNAAKIAYTTLKEHMQHFYKNQLQNYAQKRNLRLPVYSCEREGPPHASHFRCKVTVDGQTYESPEFFSTSKDAERAAAKVALTSLVPDGAKEDNSGLYKNILQELVQKEGFSLPVYDTNRSGEGHEAIFVSTVEIREVFKGHEARTKKQAEMNAAKIAYTTLKEHVGSYMNIRDT</sequence>
<dbReference type="Proteomes" id="UP000594261">
    <property type="component" value="Chromosome 11"/>
</dbReference>
<feature type="domain" description="TIR" evidence="9">
    <location>
        <begin position="16"/>
        <end position="177"/>
    </location>
</feature>
<dbReference type="PANTHER" id="PTHR46031">
    <property type="match status" value="1"/>
</dbReference>
<feature type="region of interest" description="Disordered" evidence="8">
    <location>
        <begin position="292"/>
        <end position="318"/>
    </location>
</feature>
<dbReference type="PROSITE" id="PS50104">
    <property type="entry name" value="TIR"/>
    <property type="match status" value="2"/>
</dbReference>
<evidence type="ECO:0000256" key="2">
    <source>
        <dbReference type="ARBA" id="ARBA00022490"/>
    </source>
</evidence>
<evidence type="ECO:0000256" key="8">
    <source>
        <dbReference type="SAM" id="MobiDB-lite"/>
    </source>
</evidence>
<evidence type="ECO:0000313" key="13">
    <source>
        <dbReference type="Proteomes" id="UP000594261"/>
    </source>
</evidence>
<feature type="domain" description="TIR" evidence="9">
    <location>
        <begin position="187"/>
        <end position="288"/>
    </location>
</feature>
<evidence type="ECO:0000259" key="11">
    <source>
        <dbReference type="PROSITE" id="PS51203"/>
    </source>
</evidence>
<dbReference type="InterPro" id="IPR044450">
    <property type="entry name" value="AtDRB-like_DSRM_1"/>
</dbReference>
<organism evidence="12 13">
    <name type="scientific">Quercus lobata</name>
    <name type="common">Valley oak</name>
    <dbReference type="NCBI Taxonomy" id="97700"/>
    <lineage>
        <taxon>Eukaryota</taxon>
        <taxon>Viridiplantae</taxon>
        <taxon>Streptophyta</taxon>
        <taxon>Embryophyta</taxon>
        <taxon>Tracheophyta</taxon>
        <taxon>Spermatophyta</taxon>
        <taxon>Magnoliopsida</taxon>
        <taxon>eudicotyledons</taxon>
        <taxon>Gunneridae</taxon>
        <taxon>Pentapetalae</taxon>
        <taxon>rosids</taxon>
        <taxon>fabids</taxon>
        <taxon>Fagales</taxon>
        <taxon>Fagaceae</taxon>
        <taxon>Quercus</taxon>
    </lineage>
</organism>
<keyword evidence="3" id="KW-0677">Repeat</keyword>
<dbReference type="Pfam" id="PF04969">
    <property type="entry name" value="CS"/>
    <property type="match status" value="1"/>
</dbReference>
<evidence type="ECO:0000256" key="7">
    <source>
        <dbReference type="PROSITE-ProRule" id="PRU00266"/>
    </source>
</evidence>
<dbReference type="PROSITE" id="PS51203">
    <property type="entry name" value="CS"/>
    <property type="match status" value="1"/>
</dbReference>
<feature type="domain" description="DRBM" evidence="10">
    <location>
        <begin position="520"/>
        <end position="589"/>
    </location>
</feature>
<dbReference type="SUPFAM" id="SSF54768">
    <property type="entry name" value="dsRNA-binding domain-like"/>
    <property type="match status" value="3"/>
</dbReference>
<dbReference type="InterPro" id="IPR035897">
    <property type="entry name" value="Toll_tir_struct_dom_sf"/>
</dbReference>
<dbReference type="SMART" id="SM00255">
    <property type="entry name" value="TIR"/>
    <property type="match status" value="2"/>
</dbReference>
<dbReference type="Gene3D" id="3.30.160.20">
    <property type="match status" value="3"/>
</dbReference>
<keyword evidence="13" id="KW-1185">Reference proteome</keyword>
<dbReference type="InterPro" id="IPR000157">
    <property type="entry name" value="TIR_dom"/>
</dbReference>
<dbReference type="SMART" id="SM00358">
    <property type="entry name" value="DSRM"/>
    <property type="match status" value="3"/>
</dbReference>
<dbReference type="InterPro" id="IPR014720">
    <property type="entry name" value="dsRBD_dom"/>
</dbReference>
<reference evidence="12" key="2">
    <citation type="submission" date="2021-01" db="UniProtKB">
        <authorList>
            <consortium name="EnsemblPlants"/>
        </authorList>
    </citation>
    <scope>IDENTIFICATION</scope>
</reference>
<keyword evidence="2" id="KW-0963">Cytoplasm</keyword>
<proteinExistence type="predicted"/>
<dbReference type="PANTHER" id="PTHR46031:SF16">
    <property type="entry name" value="DOUBLE-STRANDED RNA-BINDING PROTEIN 4"/>
    <property type="match status" value="1"/>
</dbReference>
<feature type="domain" description="DRBM" evidence="10">
    <location>
        <begin position="599"/>
        <end position="666"/>
    </location>
</feature>
<protein>
    <submittedName>
        <fullName evidence="12">Uncharacterized protein</fullName>
    </submittedName>
</protein>
<dbReference type="FunFam" id="2.60.40.790:FF:000001">
    <property type="entry name" value="Nuclear migration protein nudC"/>
    <property type="match status" value="1"/>
</dbReference>
<comment type="function">
    <text evidence="6">Small heat shock protein required for the establishment of auxin gradients and for patterning of the apical domain of the embryo. Involved in the specification of the cotyledon primordia. Also required for normal inflorescence and floral meristem function, normal developmental patterning and thermotolerance. Acts as a molecular chaperone.</text>
</comment>
<evidence type="ECO:0000256" key="3">
    <source>
        <dbReference type="ARBA" id="ARBA00022737"/>
    </source>
</evidence>
<dbReference type="Gene3D" id="3.40.50.10140">
    <property type="entry name" value="Toll/interleukin-1 receptor homology (TIR) domain"/>
    <property type="match status" value="2"/>
</dbReference>
<dbReference type="EMBL" id="LRBV02000011">
    <property type="status" value="NOT_ANNOTATED_CDS"/>
    <property type="molecule type" value="Genomic_DNA"/>
</dbReference>
<dbReference type="FunFam" id="3.40.50.10140:FF:000007">
    <property type="entry name" value="Disease resistance protein (TIR-NBS-LRR class)"/>
    <property type="match status" value="1"/>
</dbReference>
<evidence type="ECO:0000256" key="4">
    <source>
        <dbReference type="ARBA" id="ARBA00022884"/>
    </source>
</evidence>
<dbReference type="PROSITE" id="PS50137">
    <property type="entry name" value="DS_RBD"/>
    <property type="match status" value="3"/>
</dbReference>
<accession>A0A7N2N128</accession>
<comment type="subcellular location">
    <subcellularLocation>
        <location evidence="1">Cytoplasmic granule</location>
    </subcellularLocation>
</comment>
<dbReference type="GO" id="GO:0003725">
    <property type="term" value="F:double-stranded RNA binding"/>
    <property type="evidence" value="ECO:0007669"/>
    <property type="project" value="InterPro"/>
</dbReference>
<keyword evidence="5" id="KW-0520">NAD</keyword>
<dbReference type="SUPFAM" id="SSF52200">
    <property type="entry name" value="Toll/Interleukin receptor TIR domain"/>
    <property type="match status" value="2"/>
</dbReference>
<feature type="domain" description="DRBM" evidence="10">
    <location>
        <begin position="444"/>
        <end position="515"/>
    </location>
</feature>
<evidence type="ECO:0000256" key="1">
    <source>
        <dbReference type="ARBA" id="ARBA00004463"/>
    </source>
</evidence>
<evidence type="ECO:0000259" key="9">
    <source>
        <dbReference type="PROSITE" id="PS50104"/>
    </source>
</evidence>
<dbReference type="CDD" id="cd19907">
    <property type="entry name" value="DSRM_AtDRB-like_rpt1"/>
    <property type="match status" value="1"/>
</dbReference>
<feature type="compositionally biased region" description="Polar residues" evidence="8">
    <location>
        <begin position="306"/>
        <end position="318"/>
    </location>
</feature>
<evidence type="ECO:0000256" key="5">
    <source>
        <dbReference type="ARBA" id="ARBA00023027"/>
    </source>
</evidence>
<feature type="region of interest" description="Disordered" evidence="8">
    <location>
        <begin position="409"/>
        <end position="433"/>
    </location>
</feature>